<dbReference type="InterPro" id="IPR052158">
    <property type="entry name" value="INH-QAR"/>
</dbReference>
<dbReference type="RefSeq" id="WP_145064111.1">
    <property type="nucleotide sequence ID" value="NZ_CP036287.1"/>
</dbReference>
<dbReference type="InterPro" id="IPR029062">
    <property type="entry name" value="Class_I_gatase-like"/>
</dbReference>
<dbReference type="AlphaFoldDB" id="A0A518BHA7"/>
<keyword evidence="1" id="KW-0732">Signal</keyword>
<organism evidence="3 4">
    <name type="scientific">Engelhardtia mirabilis</name>
    <dbReference type="NCBI Taxonomy" id="2528011"/>
    <lineage>
        <taxon>Bacteria</taxon>
        <taxon>Pseudomonadati</taxon>
        <taxon>Planctomycetota</taxon>
        <taxon>Planctomycetia</taxon>
        <taxon>Planctomycetia incertae sedis</taxon>
        <taxon>Engelhardtia</taxon>
    </lineage>
</organism>
<keyword evidence="4" id="KW-1185">Reference proteome</keyword>
<dbReference type="Proteomes" id="UP000316921">
    <property type="component" value="Chromosome"/>
</dbReference>
<dbReference type="GO" id="GO:0050549">
    <property type="term" value="F:cyclohexyl-isocyanide hydratase activity"/>
    <property type="evidence" value="ECO:0007669"/>
    <property type="project" value="UniProtKB-EC"/>
</dbReference>
<dbReference type="EC" id="4.2.1.103" evidence="3"/>
<feature type="signal peptide" evidence="1">
    <location>
        <begin position="1"/>
        <end position="25"/>
    </location>
</feature>
<dbReference type="InterPro" id="IPR002818">
    <property type="entry name" value="DJ-1/PfpI"/>
</dbReference>
<dbReference type="PANTHER" id="PTHR43130">
    <property type="entry name" value="ARAC-FAMILY TRANSCRIPTIONAL REGULATOR"/>
    <property type="match status" value="1"/>
</dbReference>
<evidence type="ECO:0000313" key="4">
    <source>
        <dbReference type="Proteomes" id="UP000316921"/>
    </source>
</evidence>
<gene>
    <name evidence="3" type="primary">inhA_2</name>
    <name evidence="3" type="ORF">Pla133_14400</name>
</gene>
<sequence precursor="true">MKTHSTWLVLLPALLACGCSGLDRARATETAATPVAVRPDREWSVGFVIVDGVYNTELTAPFDILHHSVFHADQALRVFTVAHDLEPVTSFEGLRLLPDYTFASAPAIDVLVVPSAEHSMDSDLDDAALIGFVRERGSGAHYVMSLCDGAFVLAQAGLLDGLEVTTFPADRERLAEMFPSLTVHHDARFVHDGRAITSVGGAPSFEPALYLAELLYGKRAADGIAKGLVIDWDLGQVPHRIAGPR</sequence>
<evidence type="ECO:0000313" key="3">
    <source>
        <dbReference type="EMBL" id="QDU66370.1"/>
    </source>
</evidence>
<evidence type="ECO:0000259" key="2">
    <source>
        <dbReference type="Pfam" id="PF01965"/>
    </source>
</evidence>
<dbReference type="KEGG" id="pbap:Pla133_14400"/>
<dbReference type="EMBL" id="CP036287">
    <property type="protein sequence ID" value="QDU66370.1"/>
    <property type="molecule type" value="Genomic_DNA"/>
</dbReference>
<protein>
    <submittedName>
        <fullName evidence="3">Isonitrile hydratase</fullName>
        <ecNumber evidence="3">4.2.1.103</ecNumber>
    </submittedName>
</protein>
<feature type="domain" description="DJ-1/PfpI" evidence="2">
    <location>
        <begin position="45"/>
        <end position="201"/>
    </location>
</feature>
<name>A0A518BHA7_9BACT</name>
<feature type="chain" id="PRO_5022095791" evidence="1">
    <location>
        <begin position="26"/>
        <end position="245"/>
    </location>
</feature>
<dbReference type="Gene3D" id="3.40.50.880">
    <property type="match status" value="1"/>
</dbReference>
<dbReference type="GO" id="GO:0006355">
    <property type="term" value="P:regulation of DNA-templated transcription"/>
    <property type="evidence" value="ECO:0007669"/>
    <property type="project" value="TreeGrafter"/>
</dbReference>
<reference evidence="3 4" key="1">
    <citation type="submission" date="2019-02" db="EMBL/GenBank/DDBJ databases">
        <title>Deep-cultivation of Planctomycetes and their phenomic and genomic characterization uncovers novel biology.</title>
        <authorList>
            <person name="Wiegand S."/>
            <person name="Jogler M."/>
            <person name="Boedeker C."/>
            <person name="Pinto D."/>
            <person name="Vollmers J."/>
            <person name="Rivas-Marin E."/>
            <person name="Kohn T."/>
            <person name="Peeters S.H."/>
            <person name="Heuer A."/>
            <person name="Rast P."/>
            <person name="Oberbeckmann S."/>
            <person name="Bunk B."/>
            <person name="Jeske O."/>
            <person name="Meyerdierks A."/>
            <person name="Storesund J.E."/>
            <person name="Kallscheuer N."/>
            <person name="Luecker S."/>
            <person name="Lage O.M."/>
            <person name="Pohl T."/>
            <person name="Merkel B.J."/>
            <person name="Hornburger P."/>
            <person name="Mueller R.-W."/>
            <person name="Bruemmer F."/>
            <person name="Labrenz M."/>
            <person name="Spormann A.M."/>
            <person name="Op den Camp H."/>
            <person name="Overmann J."/>
            <person name="Amann R."/>
            <person name="Jetten M.S.M."/>
            <person name="Mascher T."/>
            <person name="Medema M.H."/>
            <person name="Devos D.P."/>
            <person name="Kaster A.-K."/>
            <person name="Ovreas L."/>
            <person name="Rohde M."/>
            <person name="Galperin M.Y."/>
            <person name="Jogler C."/>
        </authorList>
    </citation>
    <scope>NUCLEOTIDE SEQUENCE [LARGE SCALE GENOMIC DNA]</scope>
    <source>
        <strain evidence="3 4">Pla133</strain>
    </source>
</reference>
<dbReference type="PANTHER" id="PTHR43130:SF14">
    <property type="entry name" value="DJ-1_PFPI DOMAIN-CONTAINING PROTEIN"/>
    <property type="match status" value="1"/>
</dbReference>
<evidence type="ECO:0000256" key="1">
    <source>
        <dbReference type="SAM" id="SignalP"/>
    </source>
</evidence>
<dbReference type="SUPFAM" id="SSF52317">
    <property type="entry name" value="Class I glutamine amidotransferase-like"/>
    <property type="match status" value="1"/>
</dbReference>
<proteinExistence type="predicted"/>
<accession>A0A518BHA7</accession>
<keyword evidence="3" id="KW-0456">Lyase</keyword>
<dbReference type="Pfam" id="PF01965">
    <property type="entry name" value="DJ-1_PfpI"/>
    <property type="match status" value="1"/>
</dbReference>
<dbReference type="PROSITE" id="PS51257">
    <property type="entry name" value="PROKAR_LIPOPROTEIN"/>
    <property type="match status" value="1"/>
</dbReference>